<evidence type="ECO:0000313" key="1">
    <source>
        <dbReference type="EMBL" id="KAJ8121866.1"/>
    </source>
</evidence>
<comment type="caution">
    <text evidence="1">The sequence shown here is derived from an EMBL/GenBank/DDBJ whole genome shotgun (WGS) entry which is preliminary data.</text>
</comment>
<accession>A0ACC2J2Z7</accession>
<gene>
    <name evidence="1" type="ORF">O1611_g9988</name>
</gene>
<sequence length="163" mass="18810">MSAQPSPEEIFGCQAALFEWAESFDTKARQDWDRLRANLAPVMRVDYRHVMGKMWESMPAEDFVPLASSSHFLGDETLRTQHFIGGASKWVRISDDEIEGRHQLRVAHQRYADNSLKEVTLKGHAHGGATMWYKRVEGVWKLAGLCPDIRWSEFDYDKIFGQH</sequence>
<keyword evidence="2" id="KW-1185">Reference proteome</keyword>
<proteinExistence type="predicted"/>
<protein>
    <submittedName>
        <fullName evidence="1">Uncharacterized protein</fullName>
    </submittedName>
</protein>
<evidence type="ECO:0000313" key="2">
    <source>
        <dbReference type="Proteomes" id="UP001153332"/>
    </source>
</evidence>
<reference evidence="1" key="1">
    <citation type="submission" date="2022-12" db="EMBL/GenBank/DDBJ databases">
        <title>Genome Sequence of Lasiodiplodia mahajangana.</title>
        <authorList>
            <person name="Buettner E."/>
        </authorList>
    </citation>
    <scope>NUCLEOTIDE SEQUENCE</scope>
    <source>
        <strain evidence="1">VT137</strain>
    </source>
</reference>
<name>A0ACC2J2Z7_9PEZI</name>
<dbReference type="Proteomes" id="UP001153332">
    <property type="component" value="Unassembled WGS sequence"/>
</dbReference>
<dbReference type="EMBL" id="JAPUUL010003710">
    <property type="protein sequence ID" value="KAJ8121866.1"/>
    <property type="molecule type" value="Genomic_DNA"/>
</dbReference>
<organism evidence="1 2">
    <name type="scientific">Lasiodiplodia mahajangana</name>
    <dbReference type="NCBI Taxonomy" id="1108764"/>
    <lineage>
        <taxon>Eukaryota</taxon>
        <taxon>Fungi</taxon>
        <taxon>Dikarya</taxon>
        <taxon>Ascomycota</taxon>
        <taxon>Pezizomycotina</taxon>
        <taxon>Dothideomycetes</taxon>
        <taxon>Dothideomycetes incertae sedis</taxon>
        <taxon>Botryosphaeriales</taxon>
        <taxon>Botryosphaeriaceae</taxon>
        <taxon>Lasiodiplodia</taxon>
    </lineage>
</organism>